<dbReference type="PANTHER" id="PTHR12911">
    <property type="entry name" value="SAD1/UNC-84-LIKE PROTEIN-RELATED"/>
    <property type="match status" value="1"/>
</dbReference>
<sequence>MEAMSLPPRGAASSSSYGRHTSAGPESQRRWGEPAPRGLILPRSADSRSSSSPVGSLTSLESENGRLERRPAHAADEEPNSAAEGQKHTRLSANARRGCPSGSSNNNNNSSDPAGSRVRDPHLPPRGKADGKARRVDNDGQDDHDSGDYNIRAQAGDKTLRADGPSAGTSASSARRTINNAASRSAPPREGRRQRARSPLVQAVIEHSCALRWRYHLYRFLGFLVLNIIFSVLILWPALDHVGLAVKVGRPLRYLPESHALSCFTDSDSATRTTHKAVLHHPNMNNDQVAAIWSEVLERINKFNDVEDWEKLVNSIRAIKKGDHAVGQGLATAFGKCKRSNDVVISGALRMDLASELEGARVLGHLTTHDSYWGGYYGVKPKGVGFGSRLAGLFRSPPVKGVGGGWIVPSNEVAHLAIQLARPDRIGSFSIDHISRELVPDREDAPQDVEVWGRVDPKDEVAMIRLRQWRDEERAAWDAEGTGEPQPVPPTEDWVLLGTMRYDAFRDAEGGGVAKGVFSDVQTVNVKPIVKRLEVDFYRVQFKFKKNHGATMTHVYRVRVHPELDR</sequence>
<feature type="compositionally biased region" description="Basic and acidic residues" evidence="5">
    <location>
        <begin position="63"/>
        <end position="76"/>
    </location>
</feature>
<gene>
    <name evidence="8" type="ORF">JKIAZH3_G8737</name>
</gene>
<dbReference type="InterPro" id="IPR045119">
    <property type="entry name" value="SUN1-5"/>
</dbReference>
<feature type="compositionally biased region" description="Low complexity" evidence="5">
    <location>
        <begin position="47"/>
        <end position="62"/>
    </location>
</feature>
<feature type="compositionally biased region" description="Basic and acidic residues" evidence="5">
    <location>
        <begin position="117"/>
        <end position="147"/>
    </location>
</feature>
<feature type="compositionally biased region" description="Low complexity" evidence="5">
    <location>
        <begin position="101"/>
        <end position="111"/>
    </location>
</feature>
<evidence type="ECO:0000256" key="2">
    <source>
        <dbReference type="ARBA" id="ARBA00022692"/>
    </source>
</evidence>
<comment type="subcellular location">
    <subcellularLocation>
        <location evidence="1">Membrane</location>
    </subcellularLocation>
</comment>
<feature type="domain" description="SUN" evidence="7">
    <location>
        <begin position="322"/>
        <end position="565"/>
    </location>
</feature>
<dbReference type="PROSITE" id="PS51469">
    <property type="entry name" value="SUN"/>
    <property type="match status" value="1"/>
</dbReference>
<dbReference type="Proteomes" id="UP000836402">
    <property type="component" value="Unassembled WGS sequence"/>
</dbReference>
<protein>
    <recommendedName>
        <fullName evidence="7">SUN domain-containing protein</fullName>
    </recommendedName>
</protein>
<organism evidence="8 9">
    <name type="scientific">Tilletia caries</name>
    <name type="common">wheat bunt fungus</name>
    <dbReference type="NCBI Taxonomy" id="13290"/>
    <lineage>
        <taxon>Eukaryota</taxon>
        <taxon>Fungi</taxon>
        <taxon>Dikarya</taxon>
        <taxon>Basidiomycota</taxon>
        <taxon>Ustilaginomycotina</taxon>
        <taxon>Exobasidiomycetes</taxon>
        <taxon>Tilletiales</taxon>
        <taxon>Tilletiaceae</taxon>
        <taxon>Tilletia</taxon>
    </lineage>
</organism>
<keyword evidence="2 6" id="KW-0812">Transmembrane</keyword>
<dbReference type="PANTHER" id="PTHR12911:SF8">
    <property type="entry name" value="KLAROID PROTEIN-RELATED"/>
    <property type="match status" value="1"/>
</dbReference>
<evidence type="ECO:0000256" key="4">
    <source>
        <dbReference type="ARBA" id="ARBA00023136"/>
    </source>
</evidence>
<evidence type="ECO:0000256" key="6">
    <source>
        <dbReference type="SAM" id="Phobius"/>
    </source>
</evidence>
<proteinExistence type="predicted"/>
<evidence type="ECO:0000259" key="7">
    <source>
        <dbReference type="PROSITE" id="PS51469"/>
    </source>
</evidence>
<reference evidence="8" key="1">
    <citation type="submission" date="2020-10" db="EMBL/GenBank/DDBJ databases">
        <authorList>
            <person name="Sedaghatjoo S."/>
        </authorList>
    </citation>
    <scope>NUCLEOTIDE SEQUENCE</scope>
    <source>
        <strain evidence="8">AZH3</strain>
    </source>
</reference>
<evidence type="ECO:0000313" key="9">
    <source>
        <dbReference type="Proteomes" id="UP000836402"/>
    </source>
</evidence>
<keyword evidence="9" id="KW-1185">Reference proteome</keyword>
<evidence type="ECO:0000313" key="8">
    <source>
        <dbReference type="EMBL" id="CAD6925352.1"/>
    </source>
</evidence>
<evidence type="ECO:0000256" key="5">
    <source>
        <dbReference type="SAM" id="MobiDB-lite"/>
    </source>
</evidence>
<dbReference type="EMBL" id="CAJHJG010002984">
    <property type="protein sequence ID" value="CAD6925352.1"/>
    <property type="molecule type" value="Genomic_DNA"/>
</dbReference>
<feature type="transmembrane region" description="Helical" evidence="6">
    <location>
        <begin position="220"/>
        <end position="239"/>
    </location>
</feature>
<evidence type="ECO:0000256" key="3">
    <source>
        <dbReference type="ARBA" id="ARBA00022989"/>
    </source>
</evidence>
<evidence type="ECO:0000256" key="1">
    <source>
        <dbReference type="ARBA" id="ARBA00004370"/>
    </source>
</evidence>
<feature type="region of interest" description="Disordered" evidence="5">
    <location>
        <begin position="1"/>
        <end position="199"/>
    </location>
</feature>
<keyword evidence="3 6" id="KW-1133">Transmembrane helix</keyword>
<dbReference type="Gene3D" id="2.60.120.260">
    <property type="entry name" value="Galactose-binding domain-like"/>
    <property type="match status" value="1"/>
</dbReference>
<name>A0ABN7IXW2_9BASI</name>
<accession>A0ABN7IXW2</accession>
<dbReference type="InterPro" id="IPR012919">
    <property type="entry name" value="SUN_dom"/>
</dbReference>
<keyword evidence="4 6" id="KW-0472">Membrane</keyword>
<feature type="compositionally biased region" description="Low complexity" evidence="5">
    <location>
        <begin position="162"/>
        <end position="177"/>
    </location>
</feature>
<comment type="caution">
    <text evidence="8">The sequence shown here is derived from an EMBL/GenBank/DDBJ whole genome shotgun (WGS) entry which is preliminary data.</text>
</comment>